<evidence type="ECO:0000313" key="2">
    <source>
        <dbReference type="EMBL" id="AHN97875.1"/>
    </source>
</evidence>
<reference evidence="2" key="1">
    <citation type="submission" date="2013-10" db="EMBL/GenBank/DDBJ databases">
        <title>Functional metagenomics reveals novel beta-galactosidases not predictable from gene sequences.</title>
        <authorList>
            <person name="Cheng J."/>
            <person name="Engel K."/>
            <person name="Romantsov T."/>
            <person name="Neufeld J.D."/>
            <person name="Rose D.R."/>
            <person name="Charles T.C."/>
        </authorList>
    </citation>
    <scope>NUCLEOTIDE SEQUENCE</scope>
</reference>
<dbReference type="Pfam" id="PF13517">
    <property type="entry name" value="FG-GAP_3"/>
    <property type="match status" value="3"/>
</dbReference>
<accession>X2LBI9</accession>
<keyword evidence="1" id="KW-0732">Signal</keyword>
<dbReference type="InterPro" id="IPR028994">
    <property type="entry name" value="Integrin_alpha_N"/>
</dbReference>
<dbReference type="PANTHER" id="PTHR44103:SF1">
    <property type="entry name" value="PROPROTEIN CONVERTASE P"/>
    <property type="match status" value="1"/>
</dbReference>
<dbReference type="SUPFAM" id="SSF69318">
    <property type="entry name" value="Integrin alpha N-terminal domain"/>
    <property type="match status" value="3"/>
</dbReference>
<dbReference type="PANTHER" id="PTHR44103">
    <property type="entry name" value="PROPROTEIN CONVERTASE P"/>
    <property type="match status" value="1"/>
</dbReference>
<dbReference type="Gene3D" id="2.130.10.130">
    <property type="entry name" value="Integrin alpha, N-terminal"/>
    <property type="match status" value="2"/>
</dbReference>
<sequence length="569" mass="60856">MDSAGHPLGLPFHGGFNAPRPQLVDADGDGDLDLFLQEVTGSVTLFERDGERDDLPRFVPRSSKYGGIDVGEWYRFADVDSDGDLDLLAEQPFSYIKYYRNDGGRGAQRFVLAADTLRDVDGTPISSDRQNIPQLGDLDCNGRADLLIGRLDGTVARYEAANADPHDAPAFRLVAGEFEGIRIIGQQAGPVLPIGPSMHGANTMALADHDGDRDLDLLWGDFFEPGLLLIPNTGTCRSPNFRNPPVQFPVGSPLLTSGYNAPTFGDLSGDGRADLVVGVLGGAYNPLRTSAENLYYLARGESAAWEVRSRRLLPVLDIGSESLPALADLDGDGDLDLLLANKLDPADLQTSLVYRLENVGAAKRPAFRMRVPLDLGRRFHAAPGFGDLDGDGRLDALVGQWGPRLAWYRGIPEGFVAVDTALVTISRGSNTVPTLGDLDGDADLDLIVGESSGWLNHYRNDGDARTPRFVLVSDEFEKIKIGRRSAPALADLDRDGDLDLLVGSESEGLALFRNNGSPSMARFVRDSTFQVEAPILAAPSAGDLDGDGDVDLVVGGAGGGAVYLESLSP</sequence>
<proteinExistence type="predicted"/>
<dbReference type="AlphaFoldDB" id="X2LBI9"/>
<name>X2LBI9_9BACT</name>
<protein>
    <submittedName>
        <fullName evidence="2">FG-GAP repeat-containing protein</fullName>
    </submittedName>
</protein>
<organism evidence="2">
    <name type="scientific">uncultured bacterium lac127</name>
    <dbReference type="NCBI Taxonomy" id="1447237"/>
    <lineage>
        <taxon>Bacteria</taxon>
        <taxon>environmental samples</taxon>
    </lineage>
</organism>
<dbReference type="InterPro" id="IPR013517">
    <property type="entry name" value="FG-GAP"/>
</dbReference>
<dbReference type="EMBL" id="KF796603">
    <property type="protein sequence ID" value="AHN97875.1"/>
    <property type="molecule type" value="Genomic_DNA"/>
</dbReference>
<evidence type="ECO:0000256" key="1">
    <source>
        <dbReference type="ARBA" id="ARBA00022729"/>
    </source>
</evidence>